<proteinExistence type="predicted"/>
<keyword evidence="1 4" id="KW-0489">Methyltransferase</keyword>
<dbReference type="Pfam" id="PF13649">
    <property type="entry name" value="Methyltransf_25"/>
    <property type="match status" value="1"/>
</dbReference>
<dbReference type="PANTHER" id="PTHR43861:SF1">
    <property type="entry name" value="TRANS-ACONITATE 2-METHYLTRANSFERASE"/>
    <property type="match status" value="1"/>
</dbReference>
<dbReference type="EC" id="2.1.1.-" evidence="4"/>
<dbReference type="EMBL" id="FCOL02000075">
    <property type="protein sequence ID" value="SAL82372.1"/>
    <property type="molecule type" value="Genomic_DNA"/>
</dbReference>
<keyword evidence="5" id="KW-1185">Reference proteome</keyword>
<reference evidence="4" key="1">
    <citation type="submission" date="2016-01" db="EMBL/GenBank/DDBJ databases">
        <authorList>
            <person name="Peeters C."/>
        </authorList>
    </citation>
    <scope>NUCLEOTIDE SEQUENCE [LARGE SCALE GENOMIC DNA]</scope>
    <source>
        <strain evidence="4">LMG 22937</strain>
    </source>
</reference>
<name>A0A158KMM6_9BURK</name>
<gene>
    <name evidence="4" type="ORF">AWB67_06105</name>
</gene>
<sequence>MNHDALNLKAYSNSRIVSAFSHDHALQKAEEIILSKIAQHVRGGEILDVGVGCGRTTPALLTISERYTGIDYAEGMLAVCKARFPQQRFLMMDARKMEVFESGRFDLVFFSFNGLDNVGHTDRLTIISRIYEILKPGGYFVFSSHNRDFSQFESFLKRRPRVTISNNPIATLKNLSKLPVQYCRYVRNSRKNVIETDYAVVNEPAGDYQMLQYYISIESQTRQLQSLGFDRQVEAYDFKGQIVEQDQDSGWIYYLSKKR</sequence>
<dbReference type="SUPFAM" id="SSF53335">
    <property type="entry name" value="S-adenosyl-L-methionine-dependent methyltransferases"/>
    <property type="match status" value="1"/>
</dbReference>
<keyword evidence="2 4" id="KW-0808">Transferase</keyword>
<dbReference type="InterPro" id="IPR041698">
    <property type="entry name" value="Methyltransf_25"/>
</dbReference>
<protein>
    <submittedName>
        <fullName evidence="4">S-adenosylmethionine-dependent methyltransferase/MSMEI_2290</fullName>
        <ecNumber evidence="4">2.1.1.-</ecNumber>
    </submittedName>
</protein>
<dbReference type="GO" id="GO:0008168">
    <property type="term" value="F:methyltransferase activity"/>
    <property type="evidence" value="ECO:0007669"/>
    <property type="project" value="UniProtKB-KW"/>
</dbReference>
<dbReference type="AlphaFoldDB" id="A0A158KMM6"/>
<dbReference type="RefSeq" id="WP_159964984.1">
    <property type="nucleotide sequence ID" value="NZ_FCOL02000075.1"/>
</dbReference>
<evidence type="ECO:0000313" key="5">
    <source>
        <dbReference type="Proteomes" id="UP000054925"/>
    </source>
</evidence>
<evidence type="ECO:0000256" key="2">
    <source>
        <dbReference type="ARBA" id="ARBA00022679"/>
    </source>
</evidence>
<accession>A0A158KMM6</accession>
<dbReference type="OrthoDB" id="9810247at2"/>
<dbReference type="Gene3D" id="3.40.50.150">
    <property type="entry name" value="Vaccinia Virus protein VP39"/>
    <property type="match status" value="1"/>
</dbReference>
<dbReference type="CDD" id="cd02440">
    <property type="entry name" value="AdoMet_MTases"/>
    <property type="match status" value="1"/>
</dbReference>
<dbReference type="InterPro" id="IPR029063">
    <property type="entry name" value="SAM-dependent_MTases_sf"/>
</dbReference>
<dbReference type="GO" id="GO:0032259">
    <property type="term" value="P:methylation"/>
    <property type="evidence" value="ECO:0007669"/>
    <property type="project" value="UniProtKB-KW"/>
</dbReference>
<evidence type="ECO:0000313" key="4">
    <source>
        <dbReference type="EMBL" id="SAL82372.1"/>
    </source>
</evidence>
<evidence type="ECO:0000256" key="1">
    <source>
        <dbReference type="ARBA" id="ARBA00022603"/>
    </source>
</evidence>
<dbReference type="PANTHER" id="PTHR43861">
    <property type="entry name" value="TRANS-ACONITATE 2-METHYLTRANSFERASE-RELATED"/>
    <property type="match status" value="1"/>
</dbReference>
<feature type="domain" description="Methyltransferase" evidence="3">
    <location>
        <begin position="46"/>
        <end position="138"/>
    </location>
</feature>
<dbReference type="Proteomes" id="UP000054925">
    <property type="component" value="Unassembled WGS sequence"/>
</dbReference>
<evidence type="ECO:0000259" key="3">
    <source>
        <dbReference type="Pfam" id="PF13649"/>
    </source>
</evidence>
<comment type="caution">
    <text evidence="4">The sequence shown here is derived from an EMBL/GenBank/DDBJ whole genome shotgun (WGS) entry which is preliminary data.</text>
</comment>
<organism evidence="4 5">
    <name type="scientific">Caballeronia terrestris</name>
    <dbReference type="NCBI Taxonomy" id="1226301"/>
    <lineage>
        <taxon>Bacteria</taxon>
        <taxon>Pseudomonadati</taxon>
        <taxon>Pseudomonadota</taxon>
        <taxon>Betaproteobacteria</taxon>
        <taxon>Burkholderiales</taxon>
        <taxon>Burkholderiaceae</taxon>
        <taxon>Caballeronia</taxon>
    </lineage>
</organism>